<dbReference type="Pfam" id="PF00628">
    <property type="entry name" value="PHD"/>
    <property type="match status" value="1"/>
</dbReference>
<keyword evidence="5" id="KW-0539">Nucleus</keyword>
<evidence type="ECO:0000259" key="8">
    <source>
        <dbReference type="PROSITE" id="PS50016"/>
    </source>
</evidence>
<dbReference type="PROSITE" id="PS50016">
    <property type="entry name" value="ZF_PHD_2"/>
    <property type="match status" value="1"/>
</dbReference>
<evidence type="ECO:0000256" key="1">
    <source>
        <dbReference type="ARBA" id="ARBA00004123"/>
    </source>
</evidence>
<dbReference type="InterPro" id="IPR011011">
    <property type="entry name" value="Znf_FYVE_PHD"/>
</dbReference>
<keyword evidence="4" id="KW-0862">Zinc</keyword>
<dbReference type="AlphaFoldDB" id="A0AAJ0BK08"/>
<name>A0AAJ0BK08_9PEZI</name>
<dbReference type="SMART" id="SM00249">
    <property type="entry name" value="PHD"/>
    <property type="match status" value="1"/>
</dbReference>
<evidence type="ECO:0000256" key="3">
    <source>
        <dbReference type="ARBA" id="ARBA00022771"/>
    </source>
</evidence>
<dbReference type="PANTHER" id="PTHR46174">
    <property type="entry name" value="CXXC-TYPE ZINC FINGER PROTEIN 1"/>
    <property type="match status" value="1"/>
</dbReference>
<evidence type="ECO:0000313" key="10">
    <source>
        <dbReference type="Proteomes" id="UP001239445"/>
    </source>
</evidence>
<dbReference type="InterPro" id="IPR037869">
    <property type="entry name" value="Spp1/CFP1"/>
</dbReference>
<dbReference type="GO" id="GO:0008270">
    <property type="term" value="F:zinc ion binding"/>
    <property type="evidence" value="ECO:0007669"/>
    <property type="project" value="UniProtKB-KW"/>
</dbReference>
<evidence type="ECO:0000313" key="9">
    <source>
        <dbReference type="EMBL" id="KAK1758628.1"/>
    </source>
</evidence>
<organism evidence="9 10">
    <name type="scientific">Echria macrotheca</name>
    <dbReference type="NCBI Taxonomy" id="438768"/>
    <lineage>
        <taxon>Eukaryota</taxon>
        <taxon>Fungi</taxon>
        <taxon>Dikarya</taxon>
        <taxon>Ascomycota</taxon>
        <taxon>Pezizomycotina</taxon>
        <taxon>Sordariomycetes</taxon>
        <taxon>Sordariomycetidae</taxon>
        <taxon>Sordariales</taxon>
        <taxon>Schizotheciaceae</taxon>
        <taxon>Echria</taxon>
    </lineage>
</organism>
<feature type="compositionally biased region" description="Polar residues" evidence="7">
    <location>
        <begin position="30"/>
        <end position="42"/>
    </location>
</feature>
<evidence type="ECO:0000256" key="4">
    <source>
        <dbReference type="ARBA" id="ARBA00022833"/>
    </source>
</evidence>
<dbReference type="SUPFAM" id="SSF57903">
    <property type="entry name" value="FYVE/PHD zinc finger"/>
    <property type="match status" value="1"/>
</dbReference>
<dbReference type="Gene3D" id="3.30.40.10">
    <property type="entry name" value="Zinc/RING finger domain, C3HC4 (zinc finger)"/>
    <property type="match status" value="1"/>
</dbReference>
<dbReference type="InterPro" id="IPR013083">
    <property type="entry name" value="Znf_RING/FYVE/PHD"/>
</dbReference>
<evidence type="ECO:0000256" key="6">
    <source>
        <dbReference type="PROSITE-ProRule" id="PRU00146"/>
    </source>
</evidence>
<reference evidence="9" key="1">
    <citation type="submission" date="2023-06" db="EMBL/GenBank/DDBJ databases">
        <title>Genome-scale phylogeny and comparative genomics of the fungal order Sordariales.</title>
        <authorList>
            <consortium name="Lawrence Berkeley National Laboratory"/>
            <person name="Hensen N."/>
            <person name="Bonometti L."/>
            <person name="Westerberg I."/>
            <person name="Brannstrom I.O."/>
            <person name="Guillou S."/>
            <person name="Cros-Aarteil S."/>
            <person name="Calhoun S."/>
            <person name="Haridas S."/>
            <person name="Kuo A."/>
            <person name="Mondo S."/>
            <person name="Pangilinan J."/>
            <person name="Riley R."/>
            <person name="Labutti K."/>
            <person name="Andreopoulos B."/>
            <person name="Lipzen A."/>
            <person name="Chen C."/>
            <person name="Yanf M."/>
            <person name="Daum C."/>
            <person name="Ng V."/>
            <person name="Clum A."/>
            <person name="Steindorff A."/>
            <person name="Ohm R."/>
            <person name="Martin F."/>
            <person name="Silar P."/>
            <person name="Natvig D."/>
            <person name="Lalanne C."/>
            <person name="Gautier V."/>
            <person name="Ament-Velasquez S.L."/>
            <person name="Kruys A."/>
            <person name="Hutchinson M.I."/>
            <person name="Powell A.J."/>
            <person name="Barry K."/>
            <person name="Miller A.N."/>
            <person name="Grigoriev I.V."/>
            <person name="Debuchy R."/>
            <person name="Gladieux P."/>
            <person name="Thoren M.H."/>
            <person name="Johannesson H."/>
        </authorList>
    </citation>
    <scope>NUCLEOTIDE SEQUENCE</scope>
    <source>
        <strain evidence="9">PSN4</strain>
    </source>
</reference>
<dbReference type="PANTHER" id="PTHR46174:SF1">
    <property type="entry name" value="CXXC-TYPE ZINC FINGER PROTEIN 1"/>
    <property type="match status" value="1"/>
</dbReference>
<keyword evidence="2" id="KW-0479">Metal-binding</keyword>
<accession>A0AAJ0BK08</accession>
<gene>
    <name evidence="9" type="ORF">QBC47DRAFT_147535</name>
</gene>
<dbReference type="InterPro" id="IPR019786">
    <property type="entry name" value="Zinc_finger_PHD-type_CS"/>
</dbReference>
<feature type="domain" description="PHD-type" evidence="8">
    <location>
        <begin position="182"/>
        <end position="233"/>
    </location>
</feature>
<feature type="compositionally biased region" description="Gly residues" evidence="7">
    <location>
        <begin position="132"/>
        <end position="143"/>
    </location>
</feature>
<dbReference type="GO" id="GO:0048188">
    <property type="term" value="C:Set1C/COMPASS complex"/>
    <property type="evidence" value="ECO:0007669"/>
    <property type="project" value="InterPro"/>
</dbReference>
<sequence>MAFSTSFFALDPTESQPLSADSTADAMEGTNGTQERQASTDIVSRIKREDDSMEIDENVPPHILPSAEAATESSPAARSSPAGAAADEMSNGRPSPSANKTTPSSSKAPAKKKKGTATAVKAPKRARPSGGTKRGGARGGGGGAKKKSATSGPGSTAARSVDGENGENGAGPGDGSSESDSGPYCLCRGPDNHRFMIACDRCEDWFHGECIGMDKWTGENLVQKYICPNCSDGKRYVTRYKKTCSFEGCIRPARLYDPKDRSIFCSDEHCQAWWEQLIATLPKTKDIGFDNMTQEEFVGLLDTESTGDGWRLGKTPFAITENEPALPFNDEILSMLSRSAAERHALAEDIQLCKKMLQLIDMAVKRREAAIAGGKGTAKDLCGYDVRLDTVGVTRQFAAFLSSPPGEACFAAAGNRAGGLGLDHYPQDIPGYNSSDPLTSGMCTKKKCKPHAGWSAILTKDVKHSMREFARQAKLKLDREERIRLAAIGRAKRKEWERNQVVVHSSSGDDDA</sequence>
<feature type="region of interest" description="Disordered" evidence="7">
    <location>
        <begin position="1"/>
        <end position="181"/>
    </location>
</feature>
<evidence type="ECO:0000256" key="2">
    <source>
        <dbReference type="ARBA" id="ARBA00022723"/>
    </source>
</evidence>
<comment type="subcellular location">
    <subcellularLocation>
        <location evidence="1">Nucleus</location>
    </subcellularLocation>
</comment>
<evidence type="ECO:0000256" key="7">
    <source>
        <dbReference type="SAM" id="MobiDB-lite"/>
    </source>
</evidence>
<keyword evidence="10" id="KW-1185">Reference proteome</keyword>
<feature type="compositionally biased region" description="Low complexity" evidence="7">
    <location>
        <begin position="65"/>
        <end position="88"/>
    </location>
</feature>
<dbReference type="EMBL" id="MU839829">
    <property type="protein sequence ID" value="KAK1758628.1"/>
    <property type="molecule type" value="Genomic_DNA"/>
</dbReference>
<proteinExistence type="predicted"/>
<protein>
    <submittedName>
        <fullName evidence="9">Set1 complex component spp1</fullName>
    </submittedName>
</protein>
<evidence type="ECO:0000256" key="5">
    <source>
        <dbReference type="ARBA" id="ARBA00023242"/>
    </source>
</evidence>
<comment type="caution">
    <text evidence="9">The sequence shown here is derived from an EMBL/GenBank/DDBJ whole genome shotgun (WGS) entry which is preliminary data.</text>
</comment>
<dbReference type="GO" id="GO:0045893">
    <property type="term" value="P:positive regulation of DNA-templated transcription"/>
    <property type="evidence" value="ECO:0007669"/>
    <property type="project" value="TreeGrafter"/>
</dbReference>
<dbReference type="InterPro" id="IPR019787">
    <property type="entry name" value="Znf_PHD-finger"/>
</dbReference>
<feature type="compositionally biased region" description="Polar residues" evidence="7">
    <location>
        <begin position="1"/>
        <end position="22"/>
    </location>
</feature>
<dbReference type="Proteomes" id="UP001239445">
    <property type="component" value="Unassembled WGS sequence"/>
</dbReference>
<keyword evidence="3 6" id="KW-0863">Zinc-finger</keyword>
<dbReference type="PROSITE" id="PS01359">
    <property type="entry name" value="ZF_PHD_1"/>
    <property type="match status" value="1"/>
</dbReference>
<dbReference type="InterPro" id="IPR001965">
    <property type="entry name" value="Znf_PHD"/>
</dbReference>